<evidence type="ECO:0000313" key="1">
    <source>
        <dbReference type="Proteomes" id="UP000504608"/>
    </source>
</evidence>
<accession>A0A6J1HRC3</accession>
<evidence type="ECO:0000313" key="2">
    <source>
        <dbReference type="RefSeq" id="XP_022967632.1"/>
    </source>
</evidence>
<keyword evidence="1" id="KW-1185">Reference proteome</keyword>
<dbReference type="Proteomes" id="UP000504608">
    <property type="component" value="Unplaced"/>
</dbReference>
<sequence length="149" mass="16996">MQHSLTHLKPHFLIQLTYELEVLKEKHPKGNASFFHILDHNGCMKEAPEILSNCFNRTSPPIYSSNLETTKRSLKLYVSLLLLSPKMMVQSSCQYKKSLQADYSLDYSSVSSPQSGYSSDYSSDLTSQLCRSSGQRDWSFGILFIFLDL</sequence>
<gene>
    <name evidence="2" type="primary">LOC111467073</name>
</gene>
<dbReference type="KEGG" id="cmax:111467073"/>
<reference evidence="2" key="1">
    <citation type="submission" date="2025-08" db="UniProtKB">
        <authorList>
            <consortium name="RefSeq"/>
        </authorList>
    </citation>
    <scope>IDENTIFICATION</scope>
    <source>
        <tissue evidence="2">Young leaves</tissue>
    </source>
</reference>
<protein>
    <submittedName>
        <fullName evidence="2">Uncharacterized protein LOC111467073</fullName>
    </submittedName>
</protein>
<proteinExistence type="predicted"/>
<dbReference type="RefSeq" id="XP_022967632.1">
    <property type="nucleotide sequence ID" value="XM_023111864.1"/>
</dbReference>
<dbReference type="AlphaFoldDB" id="A0A6J1HRC3"/>
<organism evidence="1 2">
    <name type="scientific">Cucurbita maxima</name>
    <name type="common">Pumpkin</name>
    <name type="synonym">Winter squash</name>
    <dbReference type="NCBI Taxonomy" id="3661"/>
    <lineage>
        <taxon>Eukaryota</taxon>
        <taxon>Viridiplantae</taxon>
        <taxon>Streptophyta</taxon>
        <taxon>Embryophyta</taxon>
        <taxon>Tracheophyta</taxon>
        <taxon>Spermatophyta</taxon>
        <taxon>Magnoliopsida</taxon>
        <taxon>eudicotyledons</taxon>
        <taxon>Gunneridae</taxon>
        <taxon>Pentapetalae</taxon>
        <taxon>rosids</taxon>
        <taxon>fabids</taxon>
        <taxon>Cucurbitales</taxon>
        <taxon>Cucurbitaceae</taxon>
        <taxon>Cucurbiteae</taxon>
        <taxon>Cucurbita</taxon>
    </lineage>
</organism>
<dbReference type="GeneID" id="111467073"/>
<name>A0A6J1HRC3_CUCMA</name>